<proteinExistence type="predicted"/>
<sequence>MDVLTEADMAATPGVYWGIIVTGLAIGIFILGRSLTKRLKKLNDRDQSAE</sequence>
<name>A0A6J6EZF8_9ZZZZ</name>
<dbReference type="AlphaFoldDB" id="A0A6J6EZF8"/>
<reference evidence="2" key="1">
    <citation type="submission" date="2020-05" db="EMBL/GenBank/DDBJ databases">
        <authorList>
            <person name="Chiriac C."/>
            <person name="Salcher M."/>
            <person name="Ghai R."/>
            <person name="Kavagutti S V."/>
        </authorList>
    </citation>
    <scope>NUCLEOTIDE SEQUENCE</scope>
</reference>
<dbReference type="EMBL" id="CAEZTT010000120">
    <property type="protein sequence ID" value="CAB4581496.1"/>
    <property type="molecule type" value="Genomic_DNA"/>
</dbReference>
<protein>
    <submittedName>
        <fullName evidence="2">Unannotated protein</fullName>
    </submittedName>
</protein>
<gene>
    <name evidence="2" type="ORF">UFOPK1726_00957</name>
</gene>
<feature type="transmembrane region" description="Helical" evidence="1">
    <location>
        <begin position="15"/>
        <end position="35"/>
    </location>
</feature>
<keyword evidence="1" id="KW-1133">Transmembrane helix</keyword>
<accession>A0A6J6EZF8</accession>
<keyword evidence="1" id="KW-0472">Membrane</keyword>
<evidence type="ECO:0000256" key="1">
    <source>
        <dbReference type="SAM" id="Phobius"/>
    </source>
</evidence>
<evidence type="ECO:0000313" key="2">
    <source>
        <dbReference type="EMBL" id="CAB4581496.1"/>
    </source>
</evidence>
<keyword evidence="1" id="KW-0812">Transmembrane</keyword>
<organism evidence="2">
    <name type="scientific">freshwater metagenome</name>
    <dbReference type="NCBI Taxonomy" id="449393"/>
    <lineage>
        <taxon>unclassified sequences</taxon>
        <taxon>metagenomes</taxon>
        <taxon>ecological metagenomes</taxon>
    </lineage>
</organism>